<protein>
    <submittedName>
        <fullName evidence="2">AlNc14C22G2284 protein</fullName>
    </submittedName>
</protein>
<evidence type="ECO:0000256" key="1">
    <source>
        <dbReference type="SAM" id="MobiDB-lite"/>
    </source>
</evidence>
<proteinExistence type="predicted"/>
<feature type="region of interest" description="Disordered" evidence="1">
    <location>
        <begin position="28"/>
        <end position="78"/>
    </location>
</feature>
<organism evidence="2">
    <name type="scientific">Albugo laibachii Nc14</name>
    <dbReference type="NCBI Taxonomy" id="890382"/>
    <lineage>
        <taxon>Eukaryota</taxon>
        <taxon>Sar</taxon>
        <taxon>Stramenopiles</taxon>
        <taxon>Oomycota</taxon>
        <taxon>Peronosporomycetes</taxon>
        <taxon>Albuginales</taxon>
        <taxon>Albuginaceae</taxon>
        <taxon>Albugo</taxon>
    </lineage>
</organism>
<reference evidence="2" key="2">
    <citation type="submission" date="2011-02" db="EMBL/GenBank/DDBJ databases">
        <authorList>
            <person name="MacLean D."/>
        </authorList>
    </citation>
    <scope>NUCLEOTIDE SEQUENCE</scope>
</reference>
<gene>
    <name evidence="2" type="primary">AlNc14C22G2284</name>
    <name evidence="2" type="ORF">ALNC14_026530</name>
</gene>
<reference evidence="2" key="1">
    <citation type="journal article" date="2011" name="PLoS Biol.">
        <title>Gene gain and loss during evolution of obligate parasitism in the white rust pathogen of Arabidopsis thaliana.</title>
        <authorList>
            <person name="Kemen E."/>
            <person name="Gardiner A."/>
            <person name="Schultz-Larsen T."/>
            <person name="Kemen A.C."/>
            <person name="Balmuth A.L."/>
            <person name="Robert-Seilaniantz A."/>
            <person name="Bailey K."/>
            <person name="Holub E."/>
            <person name="Studholme D.J."/>
            <person name="Maclean D."/>
            <person name="Jones J.D."/>
        </authorList>
    </citation>
    <scope>NUCLEOTIDE SEQUENCE</scope>
</reference>
<accession>F0W5W9</accession>
<name>F0W5W9_9STRA</name>
<dbReference type="EMBL" id="FR824067">
    <property type="protein sequence ID" value="CCA16510.1"/>
    <property type="molecule type" value="Genomic_DNA"/>
</dbReference>
<evidence type="ECO:0000313" key="2">
    <source>
        <dbReference type="EMBL" id="CCA16510.1"/>
    </source>
</evidence>
<dbReference type="AlphaFoldDB" id="F0W5W9"/>
<feature type="compositionally biased region" description="Basic and acidic residues" evidence="1">
    <location>
        <begin position="56"/>
        <end position="78"/>
    </location>
</feature>
<feature type="compositionally biased region" description="Basic residues" evidence="1">
    <location>
        <begin position="28"/>
        <end position="55"/>
    </location>
</feature>
<dbReference type="HOGENOM" id="CLU_184077_0_0_1"/>
<sequence length="78" mass="9448">MSRKNNRDKMKAQHELDIRLEKERKELLKKKRERKAKKAQITKKVPSKVLRRMRLREKEKEEKEKAETSSGDKMDIEA</sequence>